<dbReference type="EMBL" id="LQBL01000028">
    <property type="protein sequence ID" value="KUG53349.1"/>
    <property type="molecule type" value="Genomic_DNA"/>
</dbReference>
<gene>
    <name evidence="2" type="ORF">AVL62_00635</name>
</gene>
<protein>
    <recommendedName>
        <fullName evidence="1">AB hydrolase-1 domain-containing protein</fullName>
    </recommendedName>
</protein>
<dbReference type="GO" id="GO:0003824">
    <property type="term" value="F:catalytic activity"/>
    <property type="evidence" value="ECO:0007669"/>
    <property type="project" value="UniProtKB-ARBA"/>
</dbReference>
<organism evidence="2 3">
    <name type="scientific">Serinicoccus chungangensis</name>
    <dbReference type="NCBI Taxonomy" id="767452"/>
    <lineage>
        <taxon>Bacteria</taxon>
        <taxon>Bacillati</taxon>
        <taxon>Actinomycetota</taxon>
        <taxon>Actinomycetes</taxon>
        <taxon>Micrococcales</taxon>
        <taxon>Ornithinimicrobiaceae</taxon>
        <taxon>Serinicoccus</taxon>
    </lineage>
</organism>
<comment type="caution">
    <text evidence="2">The sequence shown here is derived from an EMBL/GenBank/DDBJ whole genome shotgun (WGS) entry which is preliminary data.</text>
</comment>
<evidence type="ECO:0000259" key="1">
    <source>
        <dbReference type="Pfam" id="PF12697"/>
    </source>
</evidence>
<keyword evidence="3" id="KW-1185">Reference proteome</keyword>
<dbReference type="SUPFAM" id="SSF53474">
    <property type="entry name" value="alpha/beta-Hydrolases"/>
    <property type="match status" value="1"/>
</dbReference>
<dbReference type="Proteomes" id="UP000054837">
    <property type="component" value="Unassembled WGS sequence"/>
</dbReference>
<dbReference type="InterPro" id="IPR029058">
    <property type="entry name" value="AB_hydrolase_fold"/>
</dbReference>
<dbReference type="Gene3D" id="3.40.50.1820">
    <property type="entry name" value="alpha/beta hydrolase"/>
    <property type="match status" value="1"/>
</dbReference>
<reference evidence="2 3" key="1">
    <citation type="submission" date="2015-12" db="EMBL/GenBank/DDBJ databases">
        <title>Serinicoccus chungangenesis strain CD08_5 genome sequencing and assembly.</title>
        <authorList>
            <person name="Chander A.M."/>
            <person name="Kaur G."/>
            <person name="Nair G.R."/>
            <person name="Dhawan D.K."/>
            <person name="Kochhar R.K."/>
            <person name="Mayilraj S."/>
            <person name="Bhadada S.K."/>
        </authorList>
    </citation>
    <scope>NUCLEOTIDE SEQUENCE [LARGE SCALE GENOMIC DNA]</scope>
    <source>
        <strain evidence="2 3">CD08_5</strain>
    </source>
</reference>
<accession>A0A0W8I518</accession>
<evidence type="ECO:0000313" key="3">
    <source>
        <dbReference type="Proteomes" id="UP000054837"/>
    </source>
</evidence>
<dbReference type="InterPro" id="IPR000073">
    <property type="entry name" value="AB_hydrolase_1"/>
</dbReference>
<sequence>MLDTFVNDLVETLRALGPATVIGHSLGGRVAAIAATRAPDFVRALVLEDPALTQGTVTPPGFADEQHTFLDRFDNPADAGREKVLMRRNTTWTDDEIDRWAECKPHVDRHMIDQLELGQVNASDVFTELRCPTLVLYDADGPFAKHSVPTSNPSVDVRYLDGVSHCIRRDDPTTYHAIVDPWLANHGR</sequence>
<dbReference type="PANTHER" id="PTHR46438:SF2">
    <property type="entry name" value="ALPHA_BETA-HYDROLASES SUPERFAMILY PROTEIN"/>
    <property type="match status" value="1"/>
</dbReference>
<dbReference type="STRING" id="767452.AVL62_00635"/>
<dbReference type="Pfam" id="PF12697">
    <property type="entry name" value="Abhydrolase_6"/>
    <property type="match status" value="1"/>
</dbReference>
<proteinExistence type="predicted"/>
<feature type="domain" description="AB hydrolase-1" evidence="1">
    <location>
        <begin position="6"/>
        <end position="173"/>
    </location>
</feature>
<dbReference type="PANTHER" id="PTHR46438">
    <property type="entry name" value="ALPHA/BETA-HYDROLASES SUPERFAMILY PROTEIN"/>
    <property type="match status" value="1"/>
</dbReference>
<dbReference type="AlphaFoldDB" id="A0A0W8I518"/>
<evidence type="ECO:0000313" key="2">
    <source>
        <dbReference type="EMBL" id="KUG53349.1"/>
    </source>
</evidence>
<name>A0A0W8I518_9MICO</name>